<accession>K1R085</accession>
<dbReference type="AlphaFoldDB" id="K1R085"/>
<dbReference type="HOGENOM" id="CLU_2592106_0_0_1"/>
<reference evidence="1" key="1">
    <citation type="journal article" date="2012" name="Nature">
        <title>The oyster genome reveals stress adaptation and complexity of shell formation.</title>
        <authorList>
            <person name="Zhang G."/>
            <person name="Fang X."/>
            <person name="Guo X."/>
            <person name="Li L."/>
            <person name="Luo R."/>
            <person name="Xu F."/>
            <person name="Yang P."/>
            <person name="Zhang L."/>
            <person name="Wang X."/>
            <person name="Qi H."/>
            <person name="Xiong Z."/>
            <person name="Que H."/>
            <person name="Xie Y."/>
            <person name="Holland P.W."/>
            <person name="Paps J."/>
            <person name="Zhu Y."/>
            <person name="Wu F."/>
            <person name="Chen Y."/>
            <person name="Wang J."/>
            <person name="Peng C."/>
            <person name="Meng J."/>
            <person name="Yang L."/>
            <person name="Liu J."/>
            <person name="Wen B."/>
            <person name="Zhang N."/>
            <person name="Huang Z."/>
            <person name="Zhu Q."/>
            <person name="Feng Y."/>
            <person name="Mount A."/>
            <person name="Hedgecock D."/>
            <person name="Xu Z."/>
            <person name="Liu Y."/>
            <person name="Domazet-Loso T."/>
            <person name="Du Y."/>
            <person name="Sun X."/>
            <person name="Zhang S."/>
            <person name="Liu B."/>
            <person name="Cheng P."/>
            <person name="Jiang X."/>
            <person name="Li J."/>
            <person name="Fan D."/>
            <person name="Wang W."/>
            <person name="Fu W."/>
            <person name="Wang T."/>
            <person name="Wang B."/>
            <person name="Zhang J."/>
            <person name="Peng Z."/>
            <person name="Li Y."/>
            <person name="Li N."/>
            <person name="Wang J."/>
            <person name="Chen M."/>
            <person name="He Y."/>
            <person name="Tan F."/>
            <person name="Song X."/>
            <person name="Zheng Q."/>
            <person name="Huang R."/>
            <person name="Yang H."/>
            <person name="Du X."/>
            <person name="Chen L."/>
            <person name="Yang M."/>
            <person name="Gaffney P.M."/>
            <person name="Wang S."/>
            <person name="Luo L."/>
            <person name="She Z."/>
            <person name="Ming Y."/>
            <person name="Huang W."/>
            <person name="Zhang S."/>
            <person name="Huang B."/>
            <person name="Zhang Y."/>
            <person name="Qu T."/>
            <person name="Ni P."/>
            <person name="Miao G."/>
            <person name="Wang J."/>
            <person name="Wang Q."/>
            <person name="Steinberg C.E."/>
            <person name="Wang H."/>
            <person name="Li N."/>
            <person name="Qian L."/>
            <person name="Zhang G."/>
            <person name="Li Y."/>
            <person name="Yang H."/>
            <person name="Liu X."/>
            <person name="Wang J."/>
            <person name="Yin Y."/>
            <person name="Wang J."/>
        </authorList>
    </citation>
    <scope>NUCLEOTIDE SEQUENCE [LARGE SCALE GENOMIC DNA]</scope>
    <source>
        <strain evidence="1">05x7-T-G4-1.051#20</strain>
    </source>
</reference>
<protein>
    <submittedName>
        <fullName evidence="1">Uncharacterized protein</fullName>
    </submittedName>
</protein>
<gene>
    <name evidence="1" type="ORF">CGI_10016274</name>
</gene>
<name>K1R085_MAGGI</name>
<sequence>MNIVGRWLENLDPVMLDASYGSKVCGESVVPVYKKNWSSGKRTFPGSVGKAQEAAIGSTTSGEKMGLNFNQDNQERGFTN</sequence>
<evidence type="ECO:0000313" key="1">
    <source>
        <dbReference type="EMBL" id="EKC34505.1"/>
    </source>
</evidence>
<dbReference type="EMBL" id="JH817125">
    <property type="protein sequence ID" value="EKC34505.1"/>
    <property type="molecule type" value="Genomic_DNA"/>
</dbReference>
<organism evidence="1">
    <name type="scientific">Magallana gigas</name>
    <name type="common">Pacific oyster</name>
    <name type="synonym">Crassostrea gigas</name>
    <dbReference type="NCBI Taxonomy" id="29159"/>
    <lineage>
        <taxon>Eukaryota</taxon>
        <taxon>Metazoa</taxon>
        <taxon>Spiralia</taxon>
        <taxon>Lophotrochozoa</taxon>
        <taxon>Mollusca</taxon>
        <taxon>Bivalvia</taxon>
        <taxon>Autobranchia</taxon>
        <taxon>Pteriomorphia</taxon>
        <taxon>Ostreida</taxon>
        <taxon>Ostreoidea</taxon>
        <taxon>Ostreidae</taxon>
        <taxon>Magallana</taxon>
    </lineage>
</organism>
<dbReference type="InParanoid" id="K1R085"/>
<proteinExistence type="predicted"/>